<dbReference type="Proteomes" id="UP000585609">
    <property type="component" value="Unassembled WGS sequence"/>
</dbReference>
<reference evidence="7 8" key="1">
    <citation type="journal article" date="2020" name="Front. Microbiol.">
        <title>Single-cell genomics of novel Actinobacteria with the Wood-Ljungdahl pathway discovered in a serpentinizing system.</title>
        <authorList>
            <person name="Merino N."/>
            <person name="Kawai M."/>
            <person name="Boyd E.S."/>
            <person name="Colman D.R."/>
            <person name="McGlynn S.E."/>
            <person name="Nealson K.H."/>
            <person name="Kurokawa K."/>
            <person name="Hongoh Y."/>
        </authorList>
    </citation>
    <scope>NUCLEOTIDE SEQUENCE [LARGE SCALE GENOMIC DNA]</scope>
    <source>
        <strain evidence="7 8">S09_30</strain>
    </source>
</reference>
<dbReference type="GO" id="GO:0042542">
    <property type="term" value="P:response to hydrogen peroxide"/>
    <property type="evidence" value="ECO:0007669"/>
    <property type="project" value="TreeGrafter"/>
</dbReference>
<gene>
    <name evidence="7" type="ORF">HKBW3S09_01617</name>
</gene>
<dbReference type="GO" id="GO:0051539">
    <property type="term" value="F:4 iron, 4 sulfur cluster binding"/>
    <property type="evidence" value="ECO:0007669"/>
    <property type="project" value="UniProtKB-KW"/>
</dbReference>
<dbReference type="GO" id="GO:0043885">
    <property type="term" value="F:anaerobic carbon-monoxide dehydrogenase activity"/>
    <property type="evidence" value="ECO:0007669"/>
    <property type="project" value="InterPro"/>
</dbReference>
<dbReference type="InterPro" id="IPR004137">
    <property type="entry name" value="HCP/CODH"/>
</dbReference>
<dbReference type="GO" id="GO:0006091">
    <property type="term" value="P:generation of precursor metabolites and energy"/>
    <property type="evidence" value="ECO:0007669"/>
    <property type="project" value="InterPro"/>
</dbReference>
<dbReference type="Pfam" id="PF03063">
    <property type="entry name" value="Prismane"/>
    <property type="match status" value="1"/>
</dbReference>
<dbReference type="Gene3D" id="1.20.1270.30">
    <property type="match status" value="2"/>
</dbReference>
<dbReference type="InterPro" id="IPR016099">
    <property type="entry name" value="Prismane-like_a/b-sand"/>
</dbReference>
<evidence type="ECO:0000313" key="8">
    <source>
        <dbReference type="Proteomes" id="UP000585609"/>
    </source>
</evidence>
<evidence type="ECO:0000256" key="4">
    <source>
        <dbReference type="ARBA" id="ARBA00023002"/>
    </source>
</evidence>
<evidence type="ECO:0000313" key="7">
    <source>
        <dbReference type="EMBL" id="GFP24151.1"/>
    </source>
</evidence>
<sequence length="309" mass="33330">ACCKMGHIGPCRLVGKNADEEAMGLCGARMDVVVARNFLRMVAGGAAAHSDHARELVKTLLAVARGETDTFQIKDKGKLLSVAMAMEIDHPVITELRGENRTTEGDFDLMPWEIAGVSDEQIREIAEKVALTHLAQYGQQEGELVYLKRAPKGTYDRWVKHNLRPRGVDREIVEAMHRTTMGADQDAKSIMDHVLRVGLVDGWGGCLVASDIADILFGTPKPRQVKAGLAVLKNAEVNIIVHGHEPLLAGALVDTYNDPEIVAYAKSKGADGVNLAGMCCTANEILTRNGIPAAGSFLEQELAIMSGIV</sequence>
<dbReference type="GO" id="GO:0050418">
    <property type="term" value="F:hydroxylamine reductase activity"/>
    <property type="evidence" value="ECO:0007669"/>
    <property type="project" value="TreeGrafter"/>
</dbReference>
<feature type="non-terminal residue" evidence="7">
    <location>
        <position position="309"/>
    </location>
</feature>
<dbReference type="InterPro" id="IPR016101">
    <property type="entry name" value="CO_DH_a-bundle"/>
</dbReference>
<keyword evidence="6" id="KW-0411">Iron-sulfur</keyword>
<dbReference type="GO" id="GO:0016151">
    <property type="term" value="F:nickel cation binding"/>
    <property type="evidence" value="ECO:0007669"/>
    <property type="project" value="InterPro"/>
</dbReference>
<evidence type="ECO:0000256" key="1">
    <source>
        <dbReference type="ARBA" id="ARBA00022485"/>
    </source>
</evidence>
<keyword evidence="4" id="KW-0560">Oxidoreductase</keyword>
<protein>
    <submittedName>
        <fullName evidence="7">Anaerobic carbon-monoxide dehydrogenase catalytic subunit</fullName>
    </submittedName>
</protein>
<dbReference type="Gene3D" id="3.40.50.2030">
    <property type="match status" value="1"/>
</dbReference>
<accession>A0A6V8NY23</accession>
<dbReference type="InterPro" id="IPR011254">
    <property type="entry name" value="Prismane-like_sf"/>
</dbReference>
<keyword evidence="2" id="KW-0533">Nickel</keyword>
<organism evidence="7 8">
    <name type="scientific">Candidatus Hakubella thermalkaliphila</name>
    <dbReference type="NCBI Taxonomy" id="2754717"/>
    <lineage>
        <taxon>Bacteria</taxon>
        <taxon>Bacillati</taxon>
        <taxon>Actinomycetota</taxon>
        <taxon>Actinomycetota incertae sedis</taxon>
        <taxon>Candidatus Hakubellales</taxon>
        <taxon>Candidatus Hakubellaceae</taxon>
        <taxon>Candidatus Hakubella</taxon>
    </lineage>
</organism>
<dbReference type="PANTHER" id="PTHR30109:SF4">
    <property type="entry name" value="CARBON MONOXIDE DEHYDROGENASE"/>
    <property type="match status" value="1"/>
</dbReference>
<evidence type="ECO:0000256" key="5">
    <source>
        <dbReference type="ARBA" id="ARBA00023004"/>
    </source>
</evidence>
<dbReference type="EMBL" id="BLRW01000369">
    <property type="protein sequence ID" value="GFP24151.1"/>
    <property type="molecule type" value="Genomic_DNA"/>
</dbReference>
<feature type="non-terminal residue" evidence="7">
    <location>
        <position position="1"/>
    </location>
</feature>
<evidence type="ECO:0000256" key="2">
    <source>
        <dbReference type="ARBA" id="ARBA00022596"/>
    </source>
</evidence>
<keyword evidence="3" id="KW-0479">Metal-binding</keyword>
<dbReference type="SUPFAM" id="SSF56821">
    <property type="entry name" value="Prismane protein-like"/>
    <property type="match status" value="1"/>
</dbReference>
<evidence type="ECO:0000256" key="6">
    <source>
        <dbReference type="ARBA" id="ARBA00023014"/>
    </source>
</evidence>
<dbReference type="PANTHER" id="PTHR30109">
    <property type="entry name" value="HYDROXYLAMINE REDUCTASE"/>
    <property type="match status" value="1"/>
</dbReference>
<keyword evidence="1" id="KW-0004">4Fe-4S</keyword>
<proteinExistence type="predicted"/>
<dbReference type="AlphaFoldDB" id="A0A6V8NY23"/>
<keyword evidence="5" id="KW-0408">Iron</keyword>
<evidence type="ECO:0000256" key="3">
    <source>
        <dbReference type="ARBA" id="ARBA00022723"/>
    </source>
</evidence>
<name>A0A6V8NY23_9ACTN</name>
<dbReference type="GO" id="GO:0004601">
    <property type="term" value="F:peroxidase activity"/>
    <property type="evidence" value="ECO:0007669"/>
    <property type="project" value="TreeGrafter"/>
</dbReference>
<comment type="caution">
    <text evidence="7">The sequence shown here is derived from an EMBL/GenBank/DDBJ whole genome shotgun (WGS) entry which is preliminary data.</text>
</comment>